<protein>
    <submittedName>
        <fullName evidence="2">Serine/threonine-protein phosphatase</fullName>
    </submittedName>
</protein>
<dbReference type="InterPro" id="IPR015655">
    <property type="entry name" value="PP2C"/>
</dbReference>
<feature type="domain" description="PPM-type phosphatase" evidence="1">
    <location>
        <begin position="6"/>
        <end position="251"/>
    </location>
</feature>
<dbReference type="EMBL" id="CP058649">
    <property type="protein sequence ID" value="QUI20922.1"/>
    <property type="molecule type" value="Genomic_DNA"/>
</dbReference>
<sequence>MRKIIEYGVISHIGLVKKVNQDRILIKIGQAGSREFGLFAVADGMGGHTHGEVASTMAIAELTRWWDHELEAILLEKTAIWNGVKTSLANCFLKINEQIRTVNDVKMGTTLTVLIIYGDKYVITHIGDSRIYTRTHKHMTQVTKDHSFIDQIQQEGSRDKVHHPYGHVLTQCLGIQEHIYPYTRVSLNKEKQLFLLCSDGLYNYIRHQEMEQILYSGLRRKEELQTIVDTMYEQVLHHGAGDNVSIILAQDRNKAWRM</sequence>
<dbReference type="PANTHER" id="PTHR47992">
    <property type="entry name" value="PROTEIN PHOSPHATASE"/>
    <property type="match status" value="1"/>
</dbReference>
<evidence type="ECO:0000259" key="1">
    <source>
        <dbReference type="PROSITE" id="PS51746"/>
    </source>
</evidence>
<dbReference type="SMART" id="SM00331">
    <property type="entry name" value="PP2C_SIG"/>
    <property type="match status" value="1"/>
</dbReference>
<dbReference type="KEGG" id="vpy:HZI73_00735"/>
<accession>A0A8J8SF03</accession>
<dbReference type="Proteomes" id="UP000683246">
    <property type="component" value="Chromosome"/>
</dbReference>
<proteinExistence type="predicted"/>
<dbReference type="Gene3D" id="3.60.40.10">
    <property type="entry name" value="PPM-type phosphatase domain"/>
    <property type="match status" value="1"/>
</dbReference>
<evidence type="ECO:0000313" key="2">
    <source>
        <dbReference type="EMBL" id="QUI20922.1"/>
    </source>
</evidence>
<dbReference type="InterPro" id="IPR036457">
    <property type="entry name" value="PPM-type-like_dom_sf"/>
</dbReference>
<dbReference type="InterPro" id="IPR001932">
    <property type="entry name" value="PPM-type_phosphatase-like_dom"/>
</dbReference>
<dbReference type="Pfam" id="PF13672">
    <property type="entry name" value="PP2C_2"/>
    <property type="match status" value="1"/>
</dbReference>
<name>A0A8J8SF03_9FIRM</name>
<evidence type="ECO:0000313" key="3">
    <source>
        <dbReference type="Proteomes" id="UP000683246"/>
    </source>
</evidence>
<dbReference type="CDD" id="cd00143">
    <property type="entry name" value="PP2Cc"/>
    <property type="match status" value="1"/>
</dbReference>
<dbReference type="GO" id="GO:0004722">
    <property type="term" value="F:protein serine/threonine phosphatase activity"/>
    <property type="evidence" value="ECO:0007669"/>
    <property type="project" value="InterPro"/>
</dbReference>
<reference evidence="2" key="1">
    <citation type="submission" date="2020-07" db="EMBL/GenBank/DDBJ databases">
        <title>Vallitalea pronyensis genome.</title>
        <authorList>
            <person name="Postec A."/>
        </authorList>
    </citation>
    <scope>NUCLEOTIDE SEQUENCE</scope>
    <source>
        <strain evidence="2">FatNI3</strain>
    </source>
</reference>
<dbReference type="RefSeq" id="WP_212696381.1">
    <property type="nucleotide sequence ID" value="NZ_CP058649.1"/>
</dbReference>
<gene>
    <name evidence="2" type="ORF">HZI73_00735</name>
</gene>
<dbReference type="SMART" id="SM00332">
    <property type="entry name" value="PP2Cc"/>
    <property type="match status" value="1"/>
</dbReference>
<keyword evidence="3" id="KW-1185">Reference proteome</keyword>
<organism evidence="2 3">
    <name type="scientific">Vallitalea pronyensis</name>
    <dbReference type="NCBI Taxonomy" id="1348613"/>
    <lineage>
        <taxon>Bacteria</taxon>
        <taxon>Bacillati</taxon>
        <taxon>Bacillota</taxon>
        <taxon>Clostridia</taxon>
        <taxon>Lachnospirales</taxon>
        <taxon>Vallitaleaceae</taxon>
        <taxon>Vallitalea</taxon>
    </lineage>
</organism>
<dbReference type="SUPFAM" id="SSF81606">
    <property type="entry name" value="PP2C-like"/>
    <property type="match status" value="1"/>
</dbReference>
<dbReference type="PROSITE" id="PS51746">
    <property type="entry name" value="PPM_2"/>
    <property type="match status" value="1"/>
</dbReference>
<dbReference type="AlphaFoldDB" id="A0A8J8SF03"/>